<proteinExistence type="predicted"/>
<organism evidence="1 2">
    <name type="scientific">Pyropia yezoensis</name>
    <name type="common">Susabi-nori</name>
    <name type="synonym">Porphyra yezoensis</name>
    <dbReference type="NCBI Taxonomy" id="2788"/>
    <lineage>
        <taxon>Eukaryota</taxon>
        <taxon>Rhodophyta</taxon>
        <taxon>Bangiophyceae</taxon>
        <taxon>Bangiales</taxon>
        <taxon>Bangiaceae</taxon>
        <taxon>Pyropia</taxon>
    </lineage>
</organism>
<accession>A0ACC3BM25</accession>
<gene>
    <name evidence="1" type="ORF">I4F81_001234</name>
</gene>
<dbReference type="EMBL" id="CM020618">
    <property type="protein sequence ID" value="KAK1858633.1"/>
    <property type="molecule type" value="Genomic_DNA"/>
</dbReference>
<keyword evidence="2" id="KW-1185">Reference proteome</keyword>
<sequence>MIAAAYSKWSQDEVAVTALAGSAALVLGGQTLHSLFGMDTRPLSRGAWLRIILQRHAVFAGDPLQAAPVKVTDTSVDRMVFDCAMWRATFEGEGGVVHCLTGCHRQSRDSDFQDILDRVRWGRADRSVVDRINATWTAAFDGLVTKLRIKKSAALDINTGQLATIEAPEHRFMAQDVIVQESSGLVDDPYAMLRTLVDLTLSLKLTAAVVLTRKLQGLPAGTRGTVTDIVVKNIVDDDGTRSVKVLSCDFGGCVVCVEPMRFSAYDSRGVEVAFCMQLPLLLGWAITVHRSHGMTLDAVEIDFDVDTWSTSGLIYTALSRVRSFSALRVRGLRPDLIRVSRCAVAYFERQLRENNVDPSDDGRPGVET</sequence>
<comment type="caution">
    <text evidence="1">The sequence shown here is derived from an EMBL/GenBank/DDBJ whole genome shotgun (WGS) entry which is preliminary data.</text>
</comment>
<evidence type="ECO:0000313" key="1">
    <source>
        <dbReference type="EMBL" id="KAK1858633.1"/>
    </source>
</evidence>
<reference evidence="1" key="1">
    <citation type="submission" date="2019-11" db="EMBL/GenBank/DDBJ databases">
        <title>Nori genome reveals adaptations in red seaweeds to the harsh intertidal environment.</title>
        <authorList>
            <person name="Wang D."/>
            <person name="Mao Y."/>
        </authorList>
    </citation>
    <scope>NUCLEOTIDE SEQUENCE</scope>
    <source>
        <tissue evidence="1">Gametophyte</tissue>
    </source>
</reference>
<evidence type="ECO:0000313" key="2">
    <source>
        <dbReference type="Proteomes" id="UP000798662"/>
    </source>
</evidence>
<name>A0ACC3BM25_PYRYE</name>
<dbReference type="Proteomes" id="UP000798662">
    <property type="component" value="Chromosome 1"/>
</dbReference>
<protein>
    <submittedName>
        <fullName evidence="1">Uncharacterized protein</fullName>
    </submittedName>
</protein>